<dbReference type="InterPro" id="IPR007811">
    <property type="entry name" value="RPC4"/>
</dbReference>
<feature type="compositionally biased region" description="Polar residues" evidence="1">
    <location>
        <begin position="395"/>
        <end position="412"/>
    </location>
</feature>
<dbReference type="Proteomes" id="UP000682877">
    <property type="component" value="Chromosome 7"/>
</dbReference>
<dbReference type="Pfam" id="PF05132">
    <property type="entry name" value="RNA_pol_Rpc4"/>
    <property type="match status" value="1"/>
</dbReference>
<dbReference type="PANTHER" id="PTHR13408:SF7">
    <property type="entry name" value="DNA-DIRECTED RNA POLYMERASE III SUBUNIT RPC4"/>
    <property type="match status" value="1"/>
</dbReference>
<feature type="region of interest" description="Disordered" evidence="1">
    <location>
        <begin position="348"/>
        <end position="451"/>
    </location>
</feature>
<feature type="region of interest" description="Disordered" evidence="1">
    <location>
        <begin position="111"/>
        <end position="172"/>
    </location>
</feature>
<proteinExistence type="predicted"/>
<accession>A0A8S2AW82</accession>
<dbReference type="AlphaFoldDB" id="A0A8S2AW82"/>
<dbReference type="GO" id="GO:0005666">
    <property type="term" value="C:RNA polymerase III complex"/>
    <property type="evidence" value="ECO:0007669"/>
    <property type="project" value="InterPro"/>
</dbReference>
<dbReference type="GO" id="GO:0042797">
    <property type="term" value="P:tRNA transcription by RNA polymerase III"/>
    <property type="evidence" value="ECO:0007669"/>
    <property type="project" value="TreeGrafter"/>
</dbReference>
<name>A0A8S2AW82_ARAAE</name>
<evidence type="ECO:0000313" key="3">
    <source>
        <dbReference type="Proteomes" id="UP000682877"/>
    </source>
</evidence>
<dbReference type="EMBL" id="LR999457">
    <property type="protein sequence ID" value="CAE6177922.1"/>
    <property type="molecule type" value="Genomic_DNA"/>
</dbReference>
<gene>
    <name evidence="2" type="ORF">AARE701A_LOCUS18516</name>
</gene>
<feature type="region of interest" description="Disordered" evidence="1">
    <location>
        <begin position="1"/>
        <end position="99"/>
    </location>
</feature>
<dbReference type="Pfam" id="PF04484">
    <property type="entry name" value="QWRF"/>
    <property type="match status" value="1"/>
</dbReference>
<dbReference type="InterPro" id="IPR007573">
    <property type="entry name" value="QWRF"/>
</dbReference>
<dbReference type="PANTHER" id="PTHR13408">
    <property type="entry name" value="DNA-DIRECTED RNA POLYMERASE III"/>
    <property type="match status" value="1"/>
</dbReference>
<evidence type="ECO:0000256" key="1">
    <source>
        <dbReference type="SAM" id="MobiDB-lite"/>
    </source>
</evidence>
<dbReference type="GO" id="GO:0003677">
    <property type="term" value="F:DNA binding"/>
    <property type="evidence" value="ECO:0007669"/>
    <property type="project" value="InterPro"/>
</dbReference>
<reference evidence="2" key="1">
    <citation type="submission" date="2021-01" db="EMBL/GenBank/DDBJ databases">
        <authorList>
            <person name="Bezrukov I."/>
        </authorList>
    </citation>
    <scope>NUCLEOTIDE SEQUENCE</scope>
</reference>
<sequence>MATTKTTGRRLRPPSPNINRSRTISSSISLPVSLNASLSSSTSSSSSSSPSNSSKRVMITRSHSTTRSSRPTGPNPKSGENIIPARNSASRSHEINNGRSREAFAQYLDQRERGSPRNNASSRGVKPGASSPSAWALSSGRVSTMKTSLSSSAPANSMCMTPPESPVSKAKIRSGGGGAVAGVLKYFMAQKKVSPVQEEDYHRFRVLQNRLLQWRFVNARTEATMAKLKINVEDQLFWVWLRIYKMRNYVVENLIEVQRLRQEIKLREVLSLQMPLLNEWSKLDAKNSEALSKLTRKLHALSVRLPFVHGATIDVVSIHEEMVIAIEVMDEIEDVIIKFLPRRRFQPRPPKPSLRPIAPTSNTEAEAEEEENKKAARQLAKRIGTGQRRPKTETKASSPQVAFQPSLSSLSIRSFGVPKEDDKPSSDVNPSSSAGILPPVSSITPQEDEEEVHHLVTRTGEDYVEPWDYRNSYYPTVLPLRKPNSGDPELLDQEEFGEVAKHRDYEENTINSAEELGLTSVQHCKKQMFFFKIPDCLPVMKQSTGATTKRSVREYSSGRSNPFEGLPEGFMGKMLVYKSGAVKLKLGDVLFDVLPGPNAKFHNDVAAIDTKGRNCCRIGSSAKFVTVTPDVEALLNSASDIETHK</sequence>
<evidence type="ECO:0000313" key="2">
    <source>
        <dbReference type="EMBL" id="CAE6177922.1"/>
    </source>
</evidence>
<feature type="compositionally biased region" description="Low complexity" evidence="1">
    <location>
        <begin position="17"/>
        <end position="72"/>
    </location>
</feature>
<organism evidence="2 3">
    <name type="scientific">Arabidopsis arenosa</name>
    <name type="common">Sand rock-cress</name>
    <name type="synonym">Cardaminopsis arenosa</name>
    <dbReference type="NCBI Taxonomy" id="38785"/>
    <lineage>
        <taxon>Eukaryota</taxon>
        <taxon>Viridiplantae</taxon>
        <taxon>Streptophyta</taxon>
        <taxon>Embryophyta</taxon>
        <taxon>Tracheophyta</taxon>
        <taxon>Spermatophyta</taxon>
        <taxon>Magnoliopsida</taxon>
        <taxon>eudicotyledons</taxon>
        <taxon>Gunneridae</taxon>
        <taxon>Pentapetalae</taxon>
        <taxon>rosids</taxon>
        <taxon>malvids</taxon>
        <taxon>Brassicales</taxon>
        <taxon>Brassicaceae</taxon>
        <taxon>Camelineae</taxon>
        <taxon>Arabidopsis</taxon>
    </lineage>
</organism>
<keyword evidence="3" id="KW-1185">Reference proteome</keyword>
<protein>
    <submittedName>
        <fullName evidence="2">Uncharacterized protein</fullName>
    </submittedName>
</protein>
<feature type="compositionally biased region" description="Polar residues" evidence="1">
    <location>
        <begin position="140"/>
        <end position="159"/>
    </location>
</feature>